<reference evidence="4" key="1">
    <citation type="submission" date="2020-10" db="EMBL/GenBank/DDBJ databases">
        <authorList>
            <person name="Gilroy R."/>
        </authorList>
    </citation>
    <scope>NUCLEOTIDE SEQUENCE</scope>
    <source>
        <strain evidence="4">ChiHile30-977</strain>
    </source>
</reference>
<evidence type="ECO:0000259" key="3">
    <source>
        <dbReference type="Pfam" id="PF00881"/>
    </source>
</evidence>
<organism evidence="4 5">
    <name type="scientific">Candidatus Avichristensenella intestinipullorum</name>
    <dbReference type="NCBI Taxonomy" id="2840693"/>
    <lineage>
        <taxon>Bacteria</taxon>
        <taxon>Bacillati</taxon>
        <taxon>Bacillota</taxon>
        <taxon>Clostridia</taxon>
        <taxon>Candidatus Avichristensenella</taxon>
    </lineage>
</organism>
<gene>
    <name evidence="4" type="ORF">IAA66_07125</name>
</gene>
<dbReference type="InterPro" id="IPR029479">
    <property type="entry name" value="Nitroreductase"/>
</dbReference>
<protein>
    <submittedName>
        <fullName evidence="4">Nitroreductase family protein</fullName>
    </submittedName>
</protein>
<comment type="caution">
    <text evidence="4">The sequence shown here is derived from an EMBL/GenBank/DDBJ whole genome shotgun (WGS) entry which is preliminary data.</text>
</comment>
<accession>A0A9D0YYT1</accession>
<evidence type="ECO:0000313" key="4">
    <source>
        <dbReference type="EMBL" id="HIQ63345.1"/>
    </source>
</evidence>
<sequence length="178" mass="19370">MSDFFELIARRESCRSYAATPVEEEKLLRCLDAARLAPSACNGQPWSFLAVRTPTLAAQLAACTQSAGMNRFTSACPCFVVLVEEKDSLTARAGARLKKQDFVSLDLGLAAAQFCLAATAQGLSTCMLGWFDEDRVRALLDIPGDRRVRLIICLGYAAETGAPRPKNRKPLDAVVTLR</sequence>
<dbReference type="Gene3D" id="3.40.109.10">
    <property type="entry name" value="NADH Oxidase"/>
    <property type="match status" value="1"/>
</dbReference>
<dbReference type="GO" id="GO:0016491">
    <property type="term" value="F:oxidoreductase activity"/>
    <property type="evidence" value="ECO:0007669"/>
    <property type="project" value="UniProtKB-KW"/>
</dbReference>
<evidence type="ECO:0000256" key="1">
    <source>
        <dbReference type="ARBA" id="ARBA00007118"/>
    </source>
</evidence>
<dbReference type="Pfam" id="PF00881">
    <property type="entry name" value="Nitroreductase"/>
    <property type="match status" value="2"/>
</dbReference>
<dbReference type="PANTHER" id="PTHR43673:SF10">
    <property type="entry name" value="NADH DEHYDROGENASE_NAD(P)H NITROREDUCTASE XCC3605-RELATED"/>
    <property type="match status" value="1"/>
</dbReference>
<proteinExistence type="inferred from homology"/>
<name>A0A9D0YYT1_9FIRM</name>
<feature type="domain" description="Nitroreductase" evidence="3">
    <location>
        <begin position="8"/>
        <end position="61"/>
    </location>
</feature>
<reference evidence="4" key="2">
    <citation type="journal article" date="2021" name="PeerJ">
        <title>Extensive microbial diversity within the chicken gut microbiome revealed by metagenomics and culture.</title>
        <authorList>
            <person name="Gilroy R."/>
            <person name="Ravi A."/>
            <person name="Getino M."/>
            <person name="Pursley I."/>
            <person name="Horton D.L."/>
            <person name="Alikhan N.F."/>
            <person name="Baker D."/>
            <person name="Gharbi K."/>
            <person name="Hall N."/>
            <person name="Watson M."/>
            <person name="Adriaenssens E.M."/>
            <person name="Foster-Nyarko E."/>
            <person name="Jarju S."/>
            <person name="Secka A."/>
            <person name="Antonio M."/>
            <person name="Oren A."/>
            <person name="Chaudhuri R.R."/>
            <person name="La Ragione R."/>
            <person name="Hildebrand F."/>
            <person name="Pallen M.J."/>
        </authorList>
    </citation>
    <scope>NUCLEOTIDE SEQUENCE</scope>
    <source>
        <strain evidence="4">ChiHile30-977</strain>
    </source>
</reference>
<comment type="similarity">
    <text evidence="1">Belongs to the nitroreductase family.</text>
</comment>
<evidence type="ECO:0000313" key="5">
    <source>
        <dbReference type="Proteomes" id="UP000886819"/>
    </source>
</evidence>
<dbReference type="SUPFAM" id="SSF55469">
    <property type="entry name" value="FMN-dependent nitroreductase-like"/>
    <property type="match status" value="1"/>
</dbReference>
<dbReference type="Proteomes" id="UP000886819">
    <property type="component" value="Unassembled WGS sequence"/>
</dbReference>
<keyword evidence="2" id="KW-0560">Oxidoreductase</keyword>
<dbReference type="EMBL" id="DVFI01000099">
    <property type="protein sequence ID" value="HIQ63345.1"/>
    <property type="molecule type" value="Genomic_DNA"/>
</dbReference>
<evidence type="ECO:0000256" key="2">
    <source>
        <dbReference type="ARBA" id="ARBA00023002"/>
    </source>
</evidence>
<dbReference type="PANTHER" id="PTHR43673">
    <property type="entry name" value="NAD(P)H NITROREDUCTASE YDGI-RELATED"/>
    <property type="match status" value="1"/>
</dbReference>
<dbReference type="AlphaFoldDB" id="A0A9D0YYT1"/>
<feature type="domain" description="Nitroreductase" evidence="3">
    <location>
        <begin position="69"/>
        <end position="156"/>
    </location>
</feature>
<dbReference type="InterPro" id="IPR000415">
    <property type="entry name" value="Nitroreductase-like"/>
</dbReference>